<organism evidence="4 5">
    <name type="scientific">Luteimonas cucumeris</name>
    <dbReference type="NCBI Taxonomy" id="985012"/>
    <lineage>
        <taxon>Bacteria</taxon>
        <taxon>Pseudomonadati</taxon>
        <taxon>Pseudomonadota</taxon>
        <taxon>Gammaproteobacteria</taxon>
        <taxon>Lysobacterales</taxon>
        <taxon>Lysobacteraceae</taxon>
        <taxon>Luteimonas</taxon>
    </lineage>
</organism>
<dbReference type="PIRSF" id="PIRSF500060">
    <property type="entry name" value="UCP500060"/>
    <property type="match status" value="1"/>
</dbReference>
<evidence type="ECO:0000256" key="1">
    <source>
        <dbReference type="ARBA" id="ARBA00009716"/>
    </source>
</evidence>
<dbReference type="EMBL" id="VLKN01000002">
    <property type="protein sequence ID" value="TWI04484.1"/>
    <property type="molecule type" value="Genomic_DNA"/>
</dbReference>
<dbReference type="InterPro" id="IPR002932">
    <property type="entry name" value="Glu_synthdom"/>
</dbReference>
<dbReference type="Gene3D" id="3.20.20.70">
    <property type="entry name" value="Aldolase class I"/>
    <property type="match status" value="1"/>
</dbReference>
<feature type="domain" description="Glutamate synthase" evidence="3">
    <location>
        <begin position="151"/>
        <end position="467"/>
    </location>
</feature>
<dbReference type="RefSeq" id="WP_199753380.1">
    <property type="nucleotide sequence ID" value="NZ_VLKN01000002.1"/>
</dbReference>
<comment type="caution">
    <text evidence="4">The sequence shown here is derived from an EMBL/GenBank/DDBJ whole genome shotgun (WGS) entry which is preliminary data.</text>
</comment>
<dbReference type="InterPro" id="IPR024188">
    <property type="entry name" value="GltB"/>
</dbReference>
<dbReference type="AlphaFoldDB" id="A0A562LAJ5"/>
<evidence type="ECO:0000313" key="5">
    <source>
        <dbReference type="Proteomes" id="UP000315167"/>
    </source>
</evidence>
<evidence type="ECO:0000259" key="3">
    <source>
        <dbReference type="Pfam" id="PF01645"/>
    </source>
</evidence>
<dbReference type="PANTHER" id="PTHR43819">
    <property type="entry name" value="ARCHAEAL-TYPE GLUTAMATE SYNTHASE [NADPH]"/>
    <property type="match status" value="1"/>
</dbReference>
<dbReference type="Proteomes" id="UP000315167">
    <property type="component" value="Unassembled WGS sequence"/>
</dbReference>
<dbReference type="InterPro" id="IPR027283">
    <property type="entry name" value="YerD"/>
</dbReference>
<dbReference type="Pfam" id="PF01645">
    <property type="entry name" value="Glu_synthase"/>
    <property type="match status" value="1"/>
</dbReference>
<name>A0A562LAJ5_9GAMM</name>
<comment type="similarity">
    <text evidence="1 2">Belongs to the glutamate synthase family.</text>
</comment>
<dbReference type="GO" id="GO:0006537">
    <property type="term" value="P:glutamate biosynthetic process"/>
    <property type="evidence" value="ECO:0007669"/>
    <property type="project" value="InterPro"/>
</dbReference>
<proteinExistence type="inferred from homology"/>
<accession>A0A562LAJ5</accession>
<reference evidence="4 5" key="1">
    <citation type="journal article" date="2015" name="Stand. Genomic Sci.">
        <title>Genomic Encyclopedia of Bacterial and Archaeal Type Strains, Phase III: the genomes of soil and plant-associated and newly described type strains.</title>
        <authorList>
            <person name="Whitman W.B."/>
            <person name="Woyke T."/>
            <person name="Klenk H.P."/>
            <person name="Zhou Y."/>
            <person name="Lilburn T.G."/>
            <person name="Beck B.J."/>
            <person name="De Vos P."/>
            <person name="Vandamme P."/>
            <person name="Eisen J.A."/>
            <person name="Garrity G."/>
            <person name="Hugenholtz P."/>
            <person name="Kyrpides N.C."/>
        </authorList>
    </citation>
    <scope>NUCLEOTIDE SEQUENCE [LARGE SCALE GENOMIC DNA]</scope>
    <source>
        <strain evidence="4 5">CGMCC 1.10821</strain>
    </source>
</reference>
<dbReference type="PANTHER" id="PTHR43819:SF1">
    <property type="entry name" value="ARCHAEAL-TYPE GLUTAMATE SYNTHASE [NADPH]"/>
    <property type="match status" value="1"/>
</dbReference>
<evidence type="ECO:0000313" key="4">
    <source>
        <dbReference type="EMBL" id="TWI04484.1"/>
    </source>
</evidence>
<dbReference type="PIRSF" id="PIRSF006429">
    <property type="entry name" value="GOGAT_lg_2"/>
    <property type="match status" value="1"/>
</dbReference>
<dbReference type="GO" id="GO:0015930">
    <property type="term" value="F:glutamate synthase activity"/>
    <property type="evidence" value="ECO:0007669"/>
    <property type="project" value="InterPro"/>
</dbReference>
<dbReference type="SUPFAM" id="SSF51395">
    <property type="entry name" value="FMN-linked oxidoreductases"/>
    <property type="match status" value="1"/>
</dbReference>
<evidence type="ECO:0000256" key="2">
    <source>
        <dbReference type="PIRNR" id="PIRNR006429"/>
    </source>
</evidence>
<gene>
    <name evidence="4" type="ORF">IP90_00614</name>
</gene>
<keyword evidence="5" id="KW-1185">Reference proteome</keyword>
<dbReference type="InterPro" id="IPR013785">
    <property type="entry name" value="Aldolase_TIM"/>
</dbReference>
<dbReference type="CDD" id="cd02808">
    <property type="entry name" value="GltS_FMN"/>
    <property type="match status" value="1"/>
</dbReference>
<protein>
    <submittedName>
        <fullName evidence="4">Glutamate synthase domain-containing protein 2</fullName>
    </submittedName>
</protein>
<sequence length="539" mass="59243">MRYTAYIASLILFALSLQQVAAHRDGWWGVVAFGLLTALGSWDLLQKRSTLRRNYPILAHLRYGLESIGPEIRQYFIESDLQESPFSREQRALVYQRSKQALDVVPFGTERDVYGVDYEWINHSMAPTHIASHDFRVRIGGNTAQPYDASVFNVSAMSFGSLSANAIRALNAGARRGGFYHDTGEGSISPYHRENGGDLVWEIGSGYFGCRDAEGRFDEERFAHNARDPQVRMIELKLSQGAKPGHGGVLPGPKVSAEIAVTRGVPEGVECVSPAQHSAFSTPVGLLEFVARLRELSGGKPTGFKLAIGHPWEWFGIAKAMAETGLLPDFIVVDGAEGGTGAAPAEFIEHVGVPMREGLTLVHNTLVGLDLRDRIRIGAAGKIVSAFDLARTLALGADWCNAARGFMFALGCIQSQSCHTDRCPTGIATQDPRRWQRLDVPDKATRVYQFHQNTLRALRDLLCAAGLEHPAQLGPEHILRRVSAVEIQSLATLYRFLHKGDLIGRIPEHAVFRHFWSVSRSDSFAAPDLVRALRAGKAI</sequence>